<dbReference type="AlphaFoldDB" id="A0A8B6EJC9"/>
<evidence type="ECO:0000313" key="4">
    <source>
        <dbReference type="EMBL" id="VDI35147.1"/>
    </source>
</evidence>
<name>A0A8B6EJC9_MYTGA</name>
<dbReference type="InterPro" id="IPR036388">
    <property type="entry name" value="WH-like_DNA-bd_sf"/>
</dbReference>
<keyword evidence="5" id="KW-1185">Reference proteome</keyword>
<evidence type="ECO:0000256" key="1">
    <source>
        <dbReference type="ARBA" id="ARBA00022737"/>
    </source>
</evidence>
<dbReference type="EMBL" id="UYJE01005214">
    <property type="protein sequence ID" value="VDI35147.1"/>
    <property type="molecule type" value="Genomic_DNA"/>
</dbReference>
<dbReference type="InterPro" id="IPR032171">
    <property type="entry name" value="COR-A"/>
</dbReference>
<feature type="region of interest" description="Disordered" evidence="2">
    <location>
        <begin position="1"/>
        <end position="26"/>
    </location>
</feature>
<accession>A0A8B6EJC9</accession>
<gene>
    <name evidence="4" type="ORF">MGAL_10B069218</name>
</gene>
<feature type="domain" description="COR" evidence="3">
    <location>
        <begin position="100"/>
        <end position="192"/>
    </location>
</feature>
<dbReference type="Gene3D" id="1.10.10.10">
    <property type="entry name" value="Winged helix-like DNA-binding domain superfamily/Winged helix DNA-binding domain"/>
    <property type="match status" value="1"/>
</dbReference>
<evidence type="ECO:0000256" key="2">
    <source>
        <dbReference type="SAM" id="MobiDB-lite"/>
    </source>
</evidence>
<evidence type="ECO:0000259" key="3">
    <source>
        <dbReference type="Pfam" id="PF16095"/>
    </source>
</evidence>
<comment type="caution">
    <text evidence="4">The sequence shown here is derived from an EMBL/GenBank/DDBJ whole genome shotgun (WGS) entry which is preliminary data.</text>
</comment>
<evidence type="ECO:0000313" key="5">
    <source>
        <dbReference type="Proteomes" id="UP000596742"/>
    </source>
</evidence>
<reference evidence="4" key="1">
    <citation type="submission" date="2018-11" db="EMBL/GenBank/DDBJ databases">
        <authorList>
            <person name="Alioto T."/>
            <person name="Alioto T."/>
        </authorList>
    </citation>
    <scope>NUCLEOTIDE SEQUENCE</scope>
</reference>
<proteinExistence type="predicted"/>
<feature type="compositionally biased region" description="Basic and acidic residues" evidence="2">
    <location>
        <begin position="1"/>
        <end position="12"/>
    </location>
</feature>
<dbReference type="OrthoDB" id="6146639at2759"/>
<protein>
    <recommendedName>
        <fullName evidence="3">COR domain-containing protein</fullName>
    </recommendedName>
</protein>
<dbReference type="Pfam" id="PF16095">
    <property type="entry name" value="COR-A"/>
    <property type="match status" value="1"/>
</dbReference>
<dbReference type="Proteomes" id="UP000596742">
    <property type="component" value="Unassembled WGS sequence"/>
</dbReference>
<organism evidence="4 5">
    <name type="scientific">Mytilus galloprovincialis</name>
    <name type="common">Mediterranean mussel</name>
    <dbReference type="NCBI Taxonomy" id="29158"/>
    <lineage>
        <taxon>Eukaryota</taxon>
        <taxon>Metazoa</taxon>
        <taxon>Spiralia</taxon>
        <taxon>Lophotrochozoa</taxon>
        <taxon>Mollusca</taxon>
        <taxon>Bivalvia</taxon>
        <taxon>Autobranchia</taxon>
        <taxon>Pteriomorphia</taxon>
        <taxon>Mytilida</taxon>
        <taxon>Mytiloidea</taxon>
        <taxon>Mytilidae</taxon>
        <taxon>Mytilinae</taxon>
        <taxon>Mytilus</taxon>
    </lineage>
</organism>
<sequence length="214" mass="25029">MNNTESEKDKNGSLEPRVVLIDSHKDKVEPSERQKIDDACSDRIDSYVNTVSGVAQHHINDDYFISNTVMSVNDDNVFQKIRQAIIVLARNTKTWNKDYPLKFIQLEKLLHVKKKEWPIISMEKMKQISSDWKRMNSSFFLKYHHEIRALVYFEDLSNYIVLDTQWLADAFKCIVTADKLRSGKGRHLGTKAWDDLNNKGILYSQMLKFIIETN</sequence>
<keyword evidence="1" id="KW-0677">Repeat</keyword>